<gene>
    <name evidence="5" type="primary">LOC111135443</name>
</gene>
<dbReference type="Gene3D" id="3.80.10.10">
    <property type="entry name" value="Ribonuclease Inhibitor"/>
    <property type="match status" value="1"/>
</dbReference>
<protein>
    <submittedName>
        <fullName evidence="5">Leucine-rich repeat-containing protein 43-like isoform X1</fullName>
    </submittedName>
</protein>
<name>A0A8B8EMU6_CRAVI</name>
<sequence>MTAVCTEKAYSAFEKQLRTLCLREFPCGTGSWRETKTKNLQLLKSKDNVDSRFSVTLKDYGADHEKTENLEEHVTSKSSPWHLDYSWSKEAKKLRELAVKSPWLIDDTFILNFFKTLRICDKDVTEVDENLLKFRALEELTLSANRIVTVNSKNLPTSLKVLELCANLISDLSALCVRPPPLIHLGLGSNKISFIGDYLTGDFWPDLLSLDLSHNNLSDLLDVIRKLGSLPKLRNLILQGNPLSLIPGYRGYTIDSLRKLSILDDIMISADEKHHYKGLARRREYILDEAKISLEVTYIKGVPMPEELKNPEDQPEFPKIERKYFVQFMFPQDVSQKAEIFQITDNDFDALSPMLMSERSQFTPQPTSPIREEEEMREHSQQSQNTEAVKNVNFTAQPEVVSAREPTAEYERPPDEIPVSVTPKQSQETEQEEMEEAKTDIQLEAIKSEGGVWAEEIELNWSQVAVRDELLTLRNFLKQGMDFSVVEEMVLCYQNDDPSNPSSPTSKGKESKDKKETKKSDKKDDKGKGGKDDKKDDKKGGKKKKEPEVELKRMPPTYTTLATWHIPLIDFLEGEYEFRSVFTQGGVEVASTIKSLDIGKKDKDKKKPGSSKPKKDEKGGKGTPDSRRSSVIGKIKGSARSRSREKTPSSVSSYGGRKMSAAGQKNAKEDKKGDKGKGGKAPAPQAEEEEDQGPPPPLEVQIAVLLHHWKTAMDSLKEEEEKNKAMAEEQQQG</sequence>
<feature type="compositionally biased region" description="Basic and acidic residues" evidence="3">
    <location>
        <begin position="507"/>
        <end position="552"/>
    </location>
</feature>
<dbReference type="PANTHER" id="PTHR15454">
    <property type="entry name" value="NISCHARIN RELATED"/>
    <property type="match status" value="1"/>
</dbReference>
<feature type="region of interest" description="Disordered" evidence="3">
    <location>
        <begin position="495"/>
        <end position="552"/>
    </location>
</feature>
<dbReference type="GO" id="GO:0005737">
    <property type="term" value="C:cytoplasm"/>
    <property type="evidence" value="ECO:0007669"/>
    <property type="project" value="TreeGrafter"/>
</dbReference>
<proteinExistence type="predicted"/>
<keyword evidence="4" id="KW-1185">Reference proteome</keyword>
<evidence type="ECO:0000313" key="4">
    <source>
        <dbReference type="Proteomes" id="UP000694844"/>
    </source>
</evidence>
<feature type="compositionally biased region" description="Basic and acidic residues" evidence="3">
    <location>
        <begin position="715"/>
        <end position="727"/>
    </location>
</feature>
<accession>A0A8B8EMU6</accession>
<feature type="compositionally biased region" description="Low complexity" evidence="3">
    <location>
        <begin position="495"/>
        <end position="506"/>
    </location>
</feature>
<dbReference type="KEGG" id="cvn:111135443"/>
<evidence type="ECO:0000313" key="5">
    <source>
        <dbReference type="RefSeq" id="XP_022341229.1"/>
    </source>
</evidence>
<feature type="region of interest" description="Disordered" evidence="3">
    <location>
        <begin position="402"/>
        <end position="438"/>
    </location>
</feature>
<feature type="compositionally biased region" description="Basic and acidic residues" evidence="3">
    <location>
        <begin position="406"/>
        <end position="415"/>
    </location>
</feature>
<dbReference type="Proteomes" id="UP000694844">
    <property type="component" value="Chromosome 5"/>
</dbReference>
<dbReference type="RefSeq" id="XP_022341229.1">
    <property type="nucleotide sequence ID" value="XM_022485521.1"/>
</dbReference>
<feature type="compositionally biased region" description="Basic and acidic residues" evidence="3">
    <location>
        <begin position="597"/>
        <end position="628"/>
    </location>
</feature>
<evidence type="ECO:0000256" key="2">
    <source>
        <dbReference type="ARBA" id="ARBA00022737"/>
    </source>
</evidence>
<dbReference type="InterPro" id="IPR001611">
    <property type="entry name" value="Leu-rich_rpt"/>
</dbReference>
<feature type="region of interest" description="Disordered" evidence="3">
    <location>
        <begin position="587"/>
        <end position="733"/>
    </location>
</feature>
<feature type="region of interest" description="Disordered" evidence="3">
    <location>
        <begin position="359"/>
        <end position="387"/>
    </location>
</feature>
<feature type="compositionally biased region" description="Basic and acidic residues" evidence="3">
    <location>
        <begin position="666"/>
        <end position="677"/>
    </location>
</feature>
<dbReference type="PANTHER" id="PTHR15454:SF19">
    <property type="entry name" value="LEUCINE-RICH REPEAT-CONTAINING PROTEIN 51"/>
    <property type="match status" value="1"/>
</dbReference>
<evidence type="ECO:0000256" key="1">
    <source>
        <dbReference type="ARBA" id="ARBA00022614"/>
    </source>
</evidence>
<dbReference type="AlphaFoldDB" id="A0A8B8EMU6"/>
<feature type="compositionally biased region" description="Basic and acidic residues" evidence="3">
    <location>
        <begin position="370"/>
        <end position="380"/>
    </location>
</feature>
<dbReference type="GeneID" id="111135443"/>
<dbReference type="PROSITE" id="PS51450">
    <property type="entry name" value="LRR"/>
    <property type="match status" value="1"/>
</dbReference>
<organism evidence="4 5">
    <name type="scientific">Crassostrea virginica</name>
    <name type="common">Eastern oyster</name>
    <dbReference type="NCBI Taxonomy" id="6565"/>
    <lineage>
        <taxon>Eukaryota</taxon>
        <taxon>Metazoa</taxon>
        <taxon>Spiralia</taxon>
        <taxon>Lophotrochozoa</taxon>
        <taxon>Mollusca</taxon>
        <taxon>Bivalvia</taxon>
        <taxon>Autobranchia</taxon>
        <taxon>Pteriomorphia</taxon>
        <taxon>Ostreida</taxon>
        <taxon>Ostreoidea</taxon>
        <taxon>Ostreidae</taxon>
        <taxon>Crassostrea</taxon>
    </lineage>
</organism>
<dbReference type="SUPFAM" id="SSF52075">
    <property type="entry name" value="Outer arm dynein light chain 1"/>
    <property type="match status" value="1"/>
</dbReference>
<dbReference type="OrthoDB" id="433501at2759"/>
<keyword evidence="2" id="KW-0677">Repeat</keyword>
<reference evidence="5" key="1">
    <citation type="submission" date="2025-08" db="UniProtKB">
        <authorList>
            <consortium name="RefSeq"/>
        </authorList>
    </citation>
    <scope>IDENTIFICATION</scope>
    <source>
        <tissue evidence="5">Whole sample</tissue>
    </source>
</reference>
<keyword evidence="1" id="KW-0433">Leucine-rich repeat</keyword>
<evidence type="ECO:0000256" key="3">
    <source>
        <dbReference type="SAM" id="MobiDB-lite"/>
    </source>
</evidence>
<dbReference type="InterPro" id="IPR032675">
    <property type="entry name" value="LRR_dom_sf"/>
</dbReference>